<dbReference type="AlphaFoldDB" id="A0A7K1TZH2"/>
<keyword evidence="5 9" id="KW-0798">TonB box</keyword>
<dbReference type="InterPro" id="IPR008969">
    <property type="entry name" value="CarboxyPept-like_regulatory"/>
</dbReference>
<dbReference type="Pfam" id="PF00593">
    <property type="entry name" value="TonB_dep_Rec_b-barrel"/>
    <property type="match status" value="1"/>
</dbReference>
<feature type="domain" description="TonB-dependent receptor-like beta-barrel" evidence="10">
    <location>
        <begin position="633"/>
        <end position="1059"/>
    </location>
</feature>
<gene>
    <name evidence="12" type="ORF">GO493_04215</name>
</gene>
<dbReference type="InterPro" id="IPR039426">
    <property type="entry name" value="TonB-dep_rcpt-like"/>
</dbReference>
<dbReference type="Pfam" id="PF07715">
    <property type="entry name" value="Plug"/>
    <property type="match status" value="1"/>
</dbReference>
<dbReference type="SUPFAM" id="SSF49464">
    <property type="entry name" value="Carboxypeptidase regulatory domain-like"/>
    <property type="match status" value="1"/>
</dbReference>
<dbReference type="InterPro" id="IPR037066">
    <property type="entry name" value="Plug_dom_sf"/>
</dbReference>
<evidence type="ECO:0000256" key="4">
    <source>
        <dbReference type="ARBA" id="ARBA00022692"/>
    </source>
</evidence>
<evidence type="ECO:0000259" key="10">
    <source>
        <dbReference type="Pfam" id="PF00593"/>
    </source>
</evidence>
<feature type="domain" description="TonB-dependent receptor plug" evidence="11">
    <location>
        <begin position="243"/>
        <end position="369"/>
    </location>
</feature>
<comment type="subcellular location">
    <subcellularLocation>
        <location evidence="1 8">Cell outer membrane</location>
        <topology evidence="1 8">Multi-pass membrane protein</topology>
    </subcellularLocation>
</comment>
<evidence type="ECO:0000256" key="3">
    <source>
        <dbReference type="ARBA" id="ARBA00022452"/>
    </source>
</evidence>
<dbReference type="Gene3D" id="2.40.170.20">
    <property type="entry name" value="TonB-dependent receptor, beta-barrel domain"/>
    <property type="match status" value="1"/>
</dbReference>
<keyword evidence="3 8" id="KW-1134">Transmembrane beta strand</keyword>
<dbReference type="NCBIfam" id="TIGR04057">
    <property type="entry name" value="SusC_RagA_signa"/>
    <property type="match status" value="1"/>
</dbReference>
<keyword evidence="4 8" id="KW-0812">Transmembrane</keyword>
<dbReference type="InterPro" id="IPR023996">
    <property type="entry name" value="TonB-dep_OMP_SusC/RagA"/>
</dbReference>
<comment type="caution">
    <text evidence="12">The sequence shown here is derived from an EMBL/GenBank/DDBJ whole genome shotgun (WGS) entry which is preliminary data.</text>
</comment>
<keyword evidence="7 8" id="KW-0998">Cell outer membrane</keyword>
<dbReference type="InterPro" id="IPR012910">
    <property type="entry name" value="Plug_dom"/>
</dbReference>
<dbReference type="InterPro" id="IPR036942">
    <property type="entry name" value="Beta-barrel_TonB_sf"/>
</dbReference>
<protein>
    <submittedName>
        <fullName evidence="12">SusC/RagA family TonB-linked outer membrane protein</fullName>
    </submittedName>
</protein>
<evidence type="ECO:0000256" key="9">
    <source>
        <dbReference type="RuleBase" id="RU003357"/>
    </source>
</evidence>
<accession>A0A7K1TZH2</accession>
<proteinExistence type="inferred from homology"/>
<dbReference type="InterPro" id="IPR000531">
    <property type="entry name" value="Beta-barrel_TonB"/>
</dbReference>
<sequence length="1152" mass="129852">MPGNFLRCMGRSTALLLLVMVTGYTARSSNYRNVWQRGQPFLSLTDTHPVSTSGRRALKEIFGLLENRYKVRINYTGQVIGSMQAEPPQDKGTSVSFISYFNQFLQPLGLEAEQAGNDQYIVFRQLPVHLPPAGKETDNIKPVPLQVQPVVLNIAGIVTDDGGVPLPGVTVVVKGTQNGVHTGNDGRYELKGVPENAHVIFSYIGFKAQEILLKGRKVLDVKLLTDVQAVKDVVVTGYYEIKKESFTGVSTVVSGDELKRVNPQNVLSSLQSYDPSFKLVENNLFGSNPNRIPNINVRGATALPATDVSKLTRSSILTGSVNQPTFILDGYEVNVQTIFDLDPNRIASMTLLKDAAATAIYGSRAANGVVVIRTKAPKEGKLSLNYTYDMNINAPDLSDYHVLNATEKLEYERLAKLYESNEVDDPVTLEMQYYQKKKNVLSGINTYWLSQPLQVELGHKHSIYLEGGTPVIRYGIDARYQTMNGVMKGSSRKRYGLTASLSYNVQNKLQFRNLFSISQVKATESPYREFSNYVRMNPYYPKTDSTGRLLRAVDKWNYREGANASVGSTTVLNPMYEATIGSFEETDYVEFIDAFSGEWTIIPSLKLRGQISLTKRKSTADKFVSPLSNEFYNVSGDDLKDRGRYTYGDEDFWQADGSVTLSYSKQLRGHFLNMSLVANMQDKKNDSKTFEAKGFTNDRFSQIEFARKYADGSPSGSFAQERLVGAFLNVNYSYQNRLLMDATVRTDGSSKFGTDSRMATFWAYGIGWNMHNEKFISRNVISQLTLRGTTGITGDVSFPAYLSNTTYQYYSDDWYSTGVGSVFIAYGNSALRWQRTRNYDAGFELDLFNGRFYINPKYYYKRTKDLLADIIVPPSAGFTEYKANLGEMVNRGFEINLRSNVLRGKDWSFNVFANVVSNRNRIVKISNALKSYNDKVDDKQESDPNLNSVPLLRYQEGQSLYTLYAVKSLGIDPENGKEIFVKKNGTLTHEYSVKDMVPVGDQTTRLEGSFGGSVFYDNWQMEVRFYGKGGGDTYNQTLVDRVENADPRYNVDARVLSSRWKQPGDHVLYKDIADQGSTRTSSRFVQRDNVVELKSVYLAYMVPASVIRRYKMNNLRFSLNMNDVWRTSTIEAERGIDYPFARSFTFSLSTQF</sequence>
<dbReference type="EMBL" id="WRXN01000001">
    <property type="protein sequence ID" value="MVT07456.1"/>
    <property type="molecule type" value="Genomic_DNA"/>
</dbReference>
<evidence type="ECO:0000259" key="11">
    <source>
        <dbReference type="Pfam" id="PF07715"/>
    </source>
</evidence>
<evidence type="ECO:0000256" key="5">
    <source>
        <dbReference type="ARBA" id="ARBA00023077"/>
    </source>
</evidence>
<dbReference type="GO" id="GO:0009279">
    <property type="term" value="C:cell outer membrane"/>
    <property type="evidence" value="ECO:0007669"/>
    <property type="project" value="UniProtKB-SubCell"/>
</dbReference>
<dbReference type="Pfam" id="PF13715">
    <property type="entry name" value="CarbopepD_reg_2"/>
    <property type="match status" value="1"/>
</dbReference>
<dbReference type="PROSITE" id="PS52016">
    <property type="entry name" value="TONB_DEPENDENT_REC_3"/>
    <property type="match status" value="1"/>
</dbReference>
<evidence type="ECO:0000256" key="8">
    <source>
        <dbReference type="PROSITE-ProRule" id="PRU01360"/>
    </source>
</evidence>
<keyword evidence="6 8" id="KW-0472">Membrane</keyword>
<evidence type="ECO:0000313" key="13">
    <source>
        <dbReference type="Proteomes" id="UP000461730"/>
    </source>
</evidence>
<dbReference type="Gene3D" id="2.170.130.10">
    <property type="entry name" value="TonB-dependent receptor, plug domain"/>
    <property type="match status" value="1"/>
</dbReference>
<keyword evidence="2 8" id="KW-0813">Transport</keyword>
<dbReference type="NCBIfam" id="TIGR04056">
    <property type="entry name" value="OMP_RagA_SusC"/>
    <property type="match status" value="1"/>
</dbReference>
<evidence type="ECO:0000256" key="2">
    <source>
        <dbReference type="ARBA" id="ARBA00022448"/>
    </source>
</evidence>
<dbReference type="SUPFAM" id="SSF56935">
    <property type="entry name" value="Porins"/>
    <property type="match status" value="1"/>
</dbReference>
<keyword evidence="13" id="KW-1185">Reference proteome</keyword>
<evidence type="ECO:0000256" key="7">
    <source>
        <dbReference type="ARBA" id="ARBA00023237"/>
    </source>
</evidence>
<organism evidence="12 13">
    <name type="scientific">Chitinophaga tropicalis</name>
    <dbReference type="NCBI Taxonomy" id="2683588"/>
    <lineage>
        <taxon>Bacteria</taxon>
        <taxon>Pseudomonadati</taxon>
        <taxon>Bacteroidota</taxon>
        <taxon>Chitinophagia</taxon>
        <taxon>Chitinophagales</taxon>
        <taxon>Chitinophagaceae</taxon>
        <taxon>Chitinophaga</taxon>
    </lineage>
</organism>
<comment type="similarity">
    <text evidence="8 9">Belongs to the TonB-dependent receptor family.</text>
</comment>
<dbReference type="InterPro" id="IPR023997">
    <property type="entry name" value="TonB-dep_OMP_SusC/RagA_CS"/>
</dbReference>
<name>A0A7K1TZH2_9BACT</name>
<evidence type="ECO:0000313" key="12">
    <source>
        <dbReference type="EMBL" id="MVT07456.1"/>
    </source>
</evidence>
<evidence type="ECO:0000256" key="6">
    <source>
        <dbReference type="ARBA" id="ARBA00023136"/>
    </source>
</evidence>
<dbReference type="Gene3D" id="2.60.40.1120">
    <property type="entry name" value="Carboxypeptidase-like, regulatory domain"/>
    <property type="match status" value="1"/>
</dbReference>
<dbReference type="Proteomes" id="UP000461730">
    <property type="component" value="Unassembled WGS sequence"/>
</dbReference>
<evidence type="ECO:0000256" key="1">
    <source>
        <dbReference type="ARBA" id="ARBA00004571"/>
    </source>
</evidence>
<reference evidence="12 13" key="1">
    <citation type="submission" date="2019-12" db="EMBL/GenBank/DDBJ databases">
        <title>Chitinophaga sp. strain ysch24 (GDMCC 1.1355), whole genome shotgun sequence.</title>
        <authorList>
            <person name="Zhang X."/>
        </authorList>
    </citation>
    <scope>NUCLEOTIDE SEQUENCE [LARGE SCALE GENOMIC DNA]</scope>
    <source>
        <strain evidence="13">ysch24</strain>
    </source>
</reference>